<proteinExistence type="predicted"/>
<dbReference type="GeneID" id="64627040"/>
<dbReference type="Proteomes" id="UP000807769">
    <property type="component" value="Unassembled WGS sequence"/>
</dbReference>
<evidence type="ECO:0000313" key="2">
    <source>
        <dbReference type="Proteomes" id="UP000807769"/>
    </source>
</evidence>
<dbReference type="OrthoDB" id="2687966at2759"/>
<keyword evidence="2" id="KW-1185">Reference proteome</keyword>
<evidence type="ECO:0000313" key="1">
    <source>
        <dbReference type="EMBL" id="KAG1814385.1"/>
    </source>
</evidence>
<dbReference type="EMBL" id="JABBWG010000021">
    <property type="protein sequence ID" value="KAG1814385.1"/>
    <property type="molecule type" value="Genomic_DNA"/>
</dbReference>
<dbReference type="RefSeq" id="XP_041191846.1">
    <property type="nucleotide sequence ID" value="XM_041333023.1"/>
</dbReference>
<organism evidence="1 2">
    <name type="scientific">Suillus subaureus</name>
    <dbReference type="NCBI Taxonomy" id="48587"/>
    <lineage>
        <taxon>Eukaryota</taxon>
        <taxon>Fungi</taxon>
        <taxon>Dikarya</taxon>
        <taxon>Basidiomycota</taxon>
        <taxon>Agaricomycotina</taxon>
        <taxon>Agaricomycetes</taxon>
        <taxon>Agaricomycetidae</taxon>
        <taxon>Boletales</taxon>
        <taxon>Suillineae</taxon>
        <taxon>Suillaceae</taxon>
        <taxon>Suillus</taxon>
    </lineage>
</organism>
<reference evidence="1" key="1">
    <citation type="journal article" date="2020" name="New Phytol.">
        <title>Comparative genomics reveals dynamic genome evolution in host specialist ectomycorrhizal fungi.</title>
        <authorList>
            <person name="Lofgren L.A."/>
            <person name="Nguyen N.H."/>
            <person name="Vilgalys R."/>
            <person name="Ruytinx J."/>
            <person name="Liao H.L."/>
            <person name="Branco S."/>
            <person name="Kuo A."/>
            <person name="LaButti K."/>
            <person name="Lipzen A."/>
            <person name="Andreopoulos W."/>
            <person name="Pangilinan J."/>
            <person name="Riley R."/>
            <person name="Hundley H."/>
            <person name="Na H."/>
            <person name="Barry K."/>
            <person name="Grigoriev I.V."/>
            <person name="Stajich J.E."/>
            <person name="Kennedy P.G."/>
        </authorList>
    </citation>
    <scope>NUCLEOTIDE SEQUENCE</scope>
    <source>
        <strain evidence="1">MN1</strain>
    </source>
</reference>
<name>A0A9P7JCJ0_9AGAM</name>
<comment type="caution">
    <text evidence="1">The sequence shown here is derived from an EMBL/GenBank/DDBJ whole genome shotgun (WGS) entry which is preliminary data.</text>
</comment>
<gene>
    <name evidence="1" type="ORF">BJ212DRAFT_1300679</name>
</gene>
<dbReference type="AlphaFoldDB" id="A0A9P7JCJ0"/>
<protein>
    <submittedName>
        <fullName evidence="1">Uncharacterized protein</fullName>
    </submittedName>
</protein>
<sequence length="236" mass="26148">MMLWLAKFDATGNGQVVHTSHPTMPPASTQLLESIASIVDSQEHLIDKARRFQDKCIKANQNFFVTWDQWVPPKLWPTPSPQRVTCQLTKSKQSLMPSCKKTTKELAKEHFGHEKFDMCWGTEADKALTVETPNVGPSAKPHFGVKTFDMCWDAEVDPVLIIAASTAEPQPAIQYDLCWDDAPMEETPSASAVGYKANSDMCWGDLPLGTDGDHDGVLTQHGLLSQIVEGSKELLH</sequence>
<accession>A0A9P7JCJ0</accession>